<feature type="region of interest" description="Disordered" evidence="1">
    <location>
        <begin position="187"/>
        <end position="260"/>
    </location>
</feature>
<dbReference type="PANTHER" id="PTHR13452">
    <property type="entry name" value="THUMP DOMAIN CONTAINING PROTEIN 1-RELATED"/>
    <property type="match status" value="1"/>
</dbReference>
<feature type="compositionally biased region" description="Gly residues" evidence="1">
    <location>
        <begin position="8"/>
        <end position="21"/>
    </location>
</feature>
<dbReference type="EMBL" id="MIGC01001421">
    <property type="protein sequence ID" value="PHJ22906.1"/>
    <property type="molecule type" value="Genomic_DNA"/>
</dbReference>
<feature type="region of interest" description="Disordered" evidence="1">
    <location>
        <begin position="344"/>
        <end position="427"/>
    </location>
</feature>
<evidence type="ECO:0000313" key="3">
    <source>
        <dbReference type="Proteomes" id="UP000221165"/>
    </source>
</evidence>
<keyword evidence="2" id="KW-0812">Transmembrane</keyword>
<evidence type="ECO:0000256" key="1">
    <source>
        <dbReference type="SAM" id="MobiDB-lite"/>
    </source>
</evidence>
<protein>
    <submittedName>
        <fullName evidence="2">Transmembrane protein</fullName>
    </submittedName>
</protein>
<organism evidence="2 3">
    <name type="scientific">Cystoisospora suis</name>
    <dbReference type="NCBI Taxonomy" id="483139"/>
    <lineage>
        <taxon>Eukaryota</taxon>
        <taxon>Sar</taxon>
        <taxon>Alveolata</taxon>
        <taxon>Apicomplexa</taxon>
        <taxon>Conoidasida</taxon>
        <taxon>Coccidia</taxon>
        <taxon>Eucoccidiorida</taxon>
        <taxon>Eimeriorina</taxon>
        <taxon>Sarcocystidae</taxon>
        <taxon>Cystoisospora</taxon>
    </lineage>
</organism>
<dbReference type="GeneID" id="94426657"/>
<reference evidence="2 3" key="1">
    <citation type="journal article" date="2017" name="Int. J. Parasitol.">
        <title>The genome of the protozoan parasite Cystoisospora suis and a reverse vaccinology approach to identify vaccine candidates.</title>
        <authorList>
            <person name="Palmieri N."/>
            <person name="Shrestha A."/>
            <person name="Ruttkowski B."/>
            <person name="Beck T."/>
            <person name="Vogl C."/>
            <person name="Tomley F."/>
            <person name="Blake D.P."/>
            <person name="Joachim A."/>
        </authorList>
    </citation>
    <scope>NUCLEOTIDE SEQUENCE [LARGE SCALE GENOMIC DNA]</scope>
    <source>
        <strain evidence="2 3">Wien I</strain>
    </source>
</reference>
<keyword evidence="3" id="KW-1185">Reference proteome</keyword>
<proteinExistence type="predicted"/>
<dbReference type="InterPro" id="IPR040183">
    <property type="entry name" value="THUMPD1-like"/>
</dbReference>
<feature type="compositionally biased region" description="Basic and acidic residues" evidence="1">
    <location>
        <begin position="405"/>
        <end position="416"/>
    </location>
</feature>
<name>A0A2C6L6A2_9APIC</name>
<feature type="compositionally biased region" description="Basic and acidic residues" evidence="1">
    <location>
        <begin position="232"/>
        <end position="249"/>
    </location>
</feature>
<accession>A0A2C6L6A2</accession>
<feature type="compositionally biased region" description="Polar residues" evidence="1">
    <location>
        <begin position="250"/>
        <end position="260"/>
    </location>
</feature>
<feature type="compositionally biased region" description="Basic and acidic residues" evidence="1">
    <location>
        <begin position="354"/>
        <end position="364"/>
    </location>
</feature>
<dbReference type="VEuPathDB" id="ToxoDB:CSUI_003248"/>
<evidence type="ECO:0000313" key="2">
    <source>
        <dbReference type="EMBL" id="PHJ22906.1"/>
    </source>
</evidence>
<dbReference type="Proteomes" id="UP000221165">
    <property type="component" value="Unassembled WGS sequence"/>
</dbReference>
<dbReference type="GO" id="GO:0006400">
    <property type="term" value="P:tRNA modification"/>
    <property type="evidence" value="ECO:0007669"/>
    <property type="project" value="InterPro"/>
</dbReference>
<dbReference type="GO" id="GO:0003723">
    <property type="term" value="F:RNA binding"/>
    <property type="evidence" value="ECO:0007669"/>
    <property type="project" value="InterPro"/>
</dbReference>
<feature type="compositionally biased region" description="Basic and acidic residues" evidence="1">
    <location>
        <begin position="76"/>
        <end position="91"/>
    </location>
</feature>
<gene>
    <name evidence="2" type="ORF">CSUI_003248</name>
</gene>
<feature type="region of interest" description="Disordered" evidence="1">
    <location>
        <begin position="1"/>
        <end position="34"/>
    </location>
</feature>
<feature type="region of interest" description="Disordered" evidence="1">
    <location>
        <begin position="68"/>
        <end position="95"/>
    </location>
</feature>
<dbReference type="AlphaFoldDB" id="A0A2C6L6A2"/>
<comment type="caution">
    <text evidence="2">The sequence shown here is derived from an EMBL/GenBank/DDBJ whole genome shotgun (WGS) entry which is preliminary data.</text>
</comment>
<dbReference type="Gene3D" id="3.30.2300.10">
    <property type="entry name" value="THUMP superfamily"/>
    <property type="match status" value="1"/>
</dbReference>
<dbReference type="OrthoDB" id="367221at2759"/>
<dbReference type="PANTHER" id="PTHR13452:SF10">
    <property type="entry name" value="THUMP DOMAIN-CONTAINING PROTEIN 1"/>
    <property type="match status" value="1"/>
</dbReference>
<sequence length="427" mass="46495">MKRRGGPHFRGGGGSGRGHGSLAGASFSEKRRRLNVDGTQRCRGVFLSTNSNDKQAIREFMNLMQQCLSNDGHSSGTEEGHEQGEGRRSAADEVTDGLTSELQELRHQRSRFIPMKDLIKGVTYIQFTKEGDVPSVLIHGLMKYAATHRETISCRHVSRLVPVDVTTEPNLESFRRAIRELVAKTMPHSRAAERVSGAGKGEKSGETPAEQVEAPPCTNAKETPENVNIVQEGEKHESGKTEEEKKGEKPQTNGQGKQETVSRWVSTWSCQYTSRSFDTVKKQQILDLLTDEVGPSYKVNLKESEFSIIVECNPIFFGACIARDYGIYARYNLHRCCHPDEDAAQSGGNVTRPQAEKSPDKDAEGLSSSGDAGQSVVDGRPPSNSVTCENVKAADKSGKTPTQDEVGRNKSGDGDAGKQGNGVSQDG</sequence>
<dbReference type="CDD" id="cd11717">
    <property type="entry name" value="THUMP_THUMPD1_like"/>
    <property type="match status" value="1"/>
</dbReference>
<keyword evidence="2" id="KW-0472">Membrane</keyword>
<dbReference type="RefSeq" id="XP_067924583.1">
    <property type="nucleotide sequence ID" value="XM_068063446.1"/>
</dbReference>